<name>A0AA39GZM9_9BILA</name>
<keyword evidence="2" id="KW-1185">Reference proteome</keyword>
<gene>
    <name evidence="1" type="ORF">QR680_001079</name>
</gene>
<accession>A0AA39GZM9</accession>
<evidence type="ECO:0000313" key="2">
    <source>
        <dbReference type="Proteomes" id="UP001175271"/>
    </source>
</evidence>
<dbReference type="EMBL" id="JAUCMV010000005">
    <property type="protein sequence ID" value="KAK0395037.1"/>
    <property type="molecule type" value="Genomic_DNA"/>
</dbReference>
<organism evidence="1 2">
    <name type="scientific">Steinernema hermaphroditum</name>
    <dbReference type="NCBI Taxonomy" id="289476"/>
    <lineage>
        <taxon>Eukaryota</taxon>
        <taxon>Metazoa</taxon>
        <taxon>Ecdysozoa</taxon>
        <taxon>Nematoda</taxon>
        <taxon>Chromadorea</taxon>
        <taxon>Rhabditida</taxon>
        <taxon>Tylenchina</taxon>
        <taxon>Panagrolaimomorpha</taxon>
        <taxon>Strongyloidoidea</taxon>
        <taxon>Steinernematidae</taxon>
        <taxon>Steinernema</taxon>
    </lineage>
</organism>
<sequence>MGELVRSLSLELPRSRSAVSVRHSFHDDTCAGPNDPWFDRYYFDLQKRMPYYKDDLYGLHNWKCPFDYWLDYYPYHRSTYSSYVSPYRQYCLNPVADSFSRGLYMFRSGRMGFDAFDRYWLTPSYWNRRHTDWRQTHRWEMAKHLIPSYFDKTAKQYFSYWI</sequence>
<evidence type="ECO:0000313" key="1">
    <source>
        <dbReference type="EMBL" id="KAK0395037.1"/>
    </source>
</evidence>
<protein>
    <submittedName>
        <fullName evidence="1">Uncharacterized protein</fullName>
    </submittedName>
</protein>
<comment type="caution">
    <text evidence="1">The sequence shown here is derived from an EMBL/GenBank/DDBJ whole genome shotgun (WGS) entry which is preliminary data.</text>
</comment>
<dbReference type="Proteomes" id="UP001175271">
    <property type="component" value="Unassembled WGS sequence"/>
</dbReference>
<proteinExistence type="predicted"/>
<reference evidence="1" key="1">
    <citation type="submission" date="2023-06" db="EMBL/GenBank/DDBJ databases">
        <title>Genomic analysis of the entomopathogenic nematode Steinernema hermaphroditum.</title>
        <authorList>
            <person name="Schwarz E.M."/>
            <person name="Heppert J.K."/>
            <person name="Baniya A."/>
            <person name="Schwartz H.T."/>
            <person name="Tan C.-H."/>
            <person name="Antoshechkin I."/>
            <person name="Sternberg P.W."/>
            <person name="Goodrich-Blair H."/>
            <person name="Dillman A.R."/>
        </authorList>
    </citation>
    <scope>NUCLEOTIDE SEQUENCE</scope>
    <source>
        <strain evidence="1">PS9179</strain>
        <tissue evidence="1">Whole animal</tissue>
    </source>
</reference>
<dbReference type="AlphaFoldDB" id="A0AA39GZM9"/>